<gene>
    <name evidence="1" type="ORF">J4224_01045</name>
</gene>
<comment type="caution">
    <text evidence="1">The sequence shown here is derived from an EMBL/GenBank/DDBJ whole genome shotgun (WGS) entry which is preliminary data.</text>
</comment>
<dbReference type="AlphaFoldDB" id="A0A8T4L5S9"/>
<reference evidence="1" key="1">
    <citation type="submission" date="2021-03" db="EMBL/GenBank/DDBJ databases">
        <authorList>
            <person name="Jaffe A."/>
        </authorList>
    </citation>
    <scope>NUCLEOTIDE SEQUENCE</scope>
    <source>
        <strain evidence="1">RIFCSPHIGHO2_01_FULL_GW2011_AR10_43_9</strain>
    </source>
</reference>
<evidence type="ECO:0000313" key="2">
    <source>
        <dbReference type="Proteomes" id="UP000683213"/>
    </source>
</evidence>
<protein>
    <submittedName>
        <fullName evidence="1">Uncharacterized protein</fullName>
    </submittedName>
</protein>
<reference evidence="1" key="2">
    <citation type="submission" date="2021-05" db="EMBL/GenBank/DDBJ databases">
        <title>Protein family content uncovers lineage relationships and bacterial pathway maintenance mechanisms in DPANN archaea.</title>
        <authorList>
            <person name="Castelle C.J."/>
            <person name="Meheust R."/>
            <person name="Jaffe A.L."/>
            <person name="Seitz K."/>
            <person name="Gong X."/>
            <person name="Baker B.J."/>
            <person name="Banfield J.F."/>
        </authorList>
    </citation>
    <scope>NUCLEOTIDE SEQUENCE</scope>
    <source>
        <strain evidence="1">RIFCSPHIGHO2_01_FULL_GW2011_AR10_43_9</strain>
    </source>
</reference>
<accession>A0A8T4L5S9</accession>
<sequence length="166" mass="19445">MALGDRAAQFQNLRRYAMNRLRQEYQLEENPTRRNLIMGMVKSIAFTPVKVYPDADVLREGIKKEGNIYSAFQIKGQNIVQFFERIIGNKKQVKVENLIEVPDLWKGNKFDPEKVAALFHEYGHSVKLFVDLPRTTEMHEERLADTLSVYTRKGRNSWKRFPAEIN</sequence>
<dbReference type="Proteomes" id="UP000683213">
    <property type="component" value="Unassembled WGS sequence"/>
</dbReference>
<name>A0A8T4L5S9_9ARCH</name>
<proteinExistence type="predicted"/>
<organism evidence="1 2">
    <name type="scientific">Candidatus Iainarchaeum sp</name>
    <dbReference type="NCBI Taxonomy" id="3101447"/>
    <lineage>
        <taxon>Archaea</taxon>
        <taxon>Candidatus Iainarchaeota</taxon>
        <taxon>Candidatus Iainarchaeia</taxon>
        <taxon>Candidatus Iainarchaeales</taxon>
        <taxon>Candidatus Iainarchaeaceae</taxon>
        <taxon>Candidatus Iainarchaeum</taxon>
    </lineage>
</organism>
<evidence type="ECO:0000313" key="1">
    <source>
        <dbReference type="EMBL" id="MBS3058995.1"/>
    </source>
</evidence>
<dbReference type="EMBL" id="JAGVWF010000013">
    <property type="protein sequence ID" value="MBS3058995.1"/>
    <property type="molecule type" value="Genomic_DNA"/>
</dbReference>